<feature type="transmembrane region" description="Helical" evidence="5">
    <location>
        <begin position="103"/>
        <end position="127"/>
    </location>
</feature>
<dbReference type="EMBL" id="CAIZ01000032">
    <property type="protein sequence ID" value="CCH68976.1"/>
    <property type="molecule type" value="Genomic_DNA"/>
</dbReference>
<dbReference type="Pfam" id="PF02674">
    <property type="entry name" value="Colicin_V"/>
    <property type="match status" value="1"/>
</dbReference>
<dbReference type="Gene3D" id="2.40.10.10">
    <property type="entry name" value="Trypsin-like serine proteases"/>
    <property type="match status" value="2"/>
</dbReference>
<evidence type="ECO:0000256" key="3">
    <source>
        <dbReference type="ARBA" id="ARBA00022989"/>
    </source>
</evidence>
<dbReference type="InterPro" id="IPR003825">
    <property type="entry name" value="Colicin-V_CvpA"/>
</dbReference>
<dbReference type="InterPro" id="IPR047680">
    <property type="entry name" value="MarP-like"/>
</dbReference>
<accession>N0DZU4</accession>
<sequence length="407" mass="41561">MIGSTGVAWVDVLIVLVLLAYAVSGFRAGILVSASSLAGFLAGGALALWVLPRALAHWAGWADVPPLLQWIGLLVVLLGSAALGQFLGLRLGHRLRRGVRSSAGVTFDALGGGLLVVLTTAMVLWFLGGAARLTGSSTLSAVVGRSAILAAVDRTIPVPVGTVLAGLNTVMTGQGFPQVFGGVAREPITSVQTPDDTAALAPGVQAAGASIVRIDGQASTCRTALEGTGWVVADDYVVTNAHVVAGTDRVAVTSPGTRRPADAVVVHFDPRTDLAILHVPGLSARPLTLGEDVERGDSVAVAGYPLAGPYAVEPARVRDRLVARGLDITGREEVTRDVYSLRAPVQPGNSGGPVLDEQGRVVGVVFARSLDDPDTGYALTLAEVSRGVAMAVGETRGVATGACVKAG</sequence>
<comment type="subcellular location">
    <subcellularLocation>
        <location evidence="1">Membrane</location>
        <topology evidence="1">Multi-pass membrane protein</topology>
    </subcellularLocation>
</comment>
<dbReference type="InterPro" id="IPR043504">
    <property type="entry name" value="Peptidase_S1_PA_chymotrypsin"/>
</dbReference>
<gene>
    <name evidence="6" type="ORF">BN10_1270014</name>
</gene>
<dbReference type="NCBIfam" id="NF033740">
    <property type="entry name" value="MarP_fam_protase"/>
    <property type="match status" value="1"/>
</dbReference>
<dbReference type="PRINTS" id="PR00834">
    <property type="entry name" value="PROTEASES2C"/>
</dbReference>
<dbReference type="GO" id="GO:0009403">
    <property type="term" value="P:toxin biosynthetic process"/>
    <property type="evidence" value="ECO:0007669"/>
    <property type="project" value="InterPro"/>
</dbReference>
<dbReference type="GO" id="GO:0006508">
    <property type="term" value="P:proteolysis"/>
    <property type="evidence" value="ECO:0007669"/>
    <property type="project" value="InterPro"/>
</dbReference>
<evidence type="ECO:0000256" key="4">
    <source>
        <dbReference type="ARBA" id="ARBA00023136"/>
    </source>
</evidence>
<dbReference type="MEROPS" id="S01.513"/>
<proteinExistence type="predicted"/>
<evidence type="ECO:0000256" key="5">
    <source>
        <dbReference type="SAM" id="Phobius"/>
    </source>
</evidence>
<name>N0DZU4_9MICO</name>
<dbReference type="InterPro" id="IPR001940">
    <property type="entry name" value="Peptidase_S1C"/>
</dbReference>
<evidence type="ECO:0000256" key="1">
    <source>
        <dbReference type="ARBA" id="ARBA00004141"/>
    </source>
</evidence>
<keyword evidence="3 5" id="KW-1133">Transmembrane helix</keyword>
<dbReference type="InterPro" id="IPR009003">
    <property type="entry name" value="Peptidase_S1_PA"/>
</dbReference>
<dbReference type="Proteomes" id="UP000013167">
    <property type="component" value="Unassembled WGS sequence"/>
</dbReference>
<dbReference type="STRING" id="1193181.BN10_1270014"/>
<feature type="transmembrane region" description="Helical" evidence="5">
    <location>
        <begin position="6"/>
        <end position="23"/>
    </location>
</feature>
<comment type="caution">
    <text evidence="6">The sequence shown here is derived from an EMBL/GenBank/DDBJ whole genome shotgun (WGS) entry which is preliminary data.</text>
</comment>
<organism evidence="6 7">
    <name type="scientific">Phycicoccus elongatus Lp2</name>
    <dbReference type="NCBI Taxonomy" id="1193181"/>
    <lineage>
        <taxon>Bacteria</taxon>
        <taxon>Bacillati</taxon>
        <taxon>Actinomycetota</taxon>
        <taxon>Actinomycetes</taxon>
        <taxon>Micrococcales</taxon>
        <taxon>Intrasporangiaceae</taxon>
        <taxon>Phycicoccus</taxon>
    </lineage>
</organism>
<dbReference type="HOGENOM" id="CLU_043139_0_0_11"/>
<keyword evidence="7" id="KW-1185">Reference proteome</keyword>
<dbReference type="SUPFAM" id="SSF50494">
    <property type="entry name" value="Trypsin-like serine proteases"/>
    <property type="match status" value="1"/>
</dbReference>
<dbReference type="GO" id="GO:0016020">
    <property type="term" value="C:membrane"/>
    <property type="evidence" value="ECO:0007669"/>
    <property type="project" value="UniProtKB-SubCell"/>
</dbReference>
<evidence type="ECO:0000313" key="6">
    <source>
        <dbReference type="EMBL" id="CCH68976.1"/>
    </source>
</evidence>
<feature type="transmembrane region" description="Helical" evidence="5">
    <location>
        <begin position="70"/>
        <end position="91"/>
    </location>
</feature>
<dbReference type="RefSeq" id="WP_010851830.1">
    <property type="nucleotide sequence ID" value="NZ_HF570956.1"/>
</dbReference>
<protein>
    <submittedName>
        <fullName evidence="6">Peptidase S1 and S6 chymotrypsin/Hap</fullName>
    </submittedName>
</protein>
<keyword evidence="4 5" id="KW-0472">Membrane</keyword>
<reference evidence="6 7" key="1">
    <citation type="journal article" date="2013" name="ISME J.">
        <title>A metabolic model for members of the genus Tetrasphaera involved in enhanced biological phosphorus removal.</title>
        <authorList>
            <person name="Kristiansen R."/>
            <person name="Nguyen H.T.T."/>
            <person name="Saunders A.M."/>
            <person name="Nielsen J.L."/>
            <person name="Wimmer R."/>
            <person name="Le V.Q."/>
            <person name="McIlroy S.J."/>
            <person name="Petrovski S."/>
            <person name="Seviour R.J."/>
            <person name="Calteau A."/>
            <person name="Nielsen K.L."/>
            <person name="Nielsen P.H."/>
        </authorList>
    </citation>
    <scope>NUCLEOTIDE SEQUENCE [LARGE SCALE GENOMIC DNA]</scope>
    <source>
        <strain evidence="6 7">Lp2</strain>
    </source>
</reference>
<evidence type="ECO:0000313" key="7">
    <source>
        <dbReference type="Proteomes" id="UP000013167"/>
    </source>
</evidence>
<evidence type="ECO:0000256" key="2">
    <source>
        <dbReference type="ARBA" id="ARBA00022692"/>
    </source>
</evidence>
<dbReference type="GO" id="GO:0004252">
    <property type="term" value="F:serine-type endopeptidase activity"/>
    <property type="evidence" value="ECO:0007669"/>
    <property type="project" value="InterPro"/>
</dbReference>
<dbReference type="AlphaFoldDB" id="N0DZU4"/>
<feature type="transmembrane region" description="Helical" evidence="5">
    <location>
        <begin position="30"/>
        <end position="50"/>
    </location>
</feature>
<dbReference type="Pfam" id="PF13365">
    <property type="entry name" value="Trypsin_2"/>
    <property type="match status" value="1"/>
</dbReference>
<keyword evidence="2 5" id="KW-0812">Transmembrane</keyword>
<dbReference type="PANTHER" id="PTHR43019">
    <property type="entry name" value="SERINE ENDOPROTEASE DEGS"/>
    <property type="match status" value="1"/>
</dbReference>
<dbReference type="eggNOG" id="COG0265">
    <property type="taxonomic scope" value="Bacteria"/>
</dbReference>
<dbReference type="PANTHER" id="PTHR43019:SF23">
    <property type="entry name" value="PROTEASE DO-LIKE 5, CHLOROPLASTIC"/>
    <property type="match status" value="1"/>
</dbReference>